<feature type="region of interest" description="Disordered" evidence="1">
    <location>
        <begin position="232"/>
        <end position="285"/>
    </location>
</feature>
<feature type="region of interest" description="Disordered" evidence="1">
    <location>
        <begin position="40"/>
        <end position="79"/>
    </location>
</feature>
<feature type="compositionally biased region" description="Basic and acidic residues" evidence="1">
    <location>
        <begin position="68"/>
        <end position="77"/>
    </location>
</feature>
<evidence type="ECO:0000313" key="2">
    <source>
        <dbReference type="EMBL" id="KAF2743853.1"/>
    </source>
</evidence>
<organism evidence="2 3">
    <name type="scientific">Sporormia fimetaria CBS 119925</name>
    <dbReference type="NCBI Taxonomy" id="1340428"/>
    <lineage>
        <taxon>Eukaryota</taxon>
        <taxon>Fungi</taxon>
        <taxon>Dikarya</taxon>
        <taxon>Ascomycota</taxon>
        <taxon>Pezizomycotina</taxon>
        <taxon>Dothideomycetes</taxon>
        <taxon>Pleosporomycetidae</taxon>
        <taxon>Pleosporales</taxon>
        <taxon>Sporormiaceae</taxon>
        <taxon>Sporormia</taxon>
    </lineage>
</organism>
<dbReference type="OrthoDB" id="9984533at2759"/>
<dbReference type="AlphaFoldDB" id="A0A6A6V1F4"/>
<accession>A0A6A6V1F4</accession>
<name>A0A6A6V1F4_9PLEO</name>
<dbReference type="Proteomes" id="UP000799440">
    <property type="component" value="Unassembled WGS sequence"/>
</dbReference>
<protein>
    <submittedName>
        <fullName evidence="2">Uncharacterized protein</fullName>
    </submittedName>
</protein>
<keyword evidence="3" id="KW-1185">Reference proteome</keyword>
<feature type="compositionally biased region" description="Polar residues" evidence="1">
    <location>
        <begin position="269"/>
        <end position="285"/>
    </location>
</feature>
<feature type="compositionally biased region" description="Low complexity" evidence="1">
    <location>
        <begin position="46"/>
        <end position="56"/>
    </location>
</feature>
<reference evidence="2" key="1">
    <citation type="journal article" date="2020" name="Stud. Mycol.">
        <title>101 Dothideomycetes genomes: a test case for predicting lifestyles and emergence of pathogens.</title>
        <authorList>
            <person name="Haridas S."/>
            <person name="Albert R."/>
            <person name="Binder M."/>
            <person name="Bloem J."/>
            <person name="Labutti K."/>
            <person name="Salamov A."/>
            <person name="Andreopoulos B."/>
            <person name="Baker S."/>
            <person name="Barry K."/>
            <person name="Bills G."/>
            <person name="Bluhm B."/>
            <person name="Cannon C."/>
            <person name="Castanera R."/>
            <person name="Culley D."/>
            <person name="Daum C."/>
            <person name="Ezra D."/>
            <person name="Gonzalez J."/>
            <person name="Henrissat B."/>
            <person name="Kuo A."/>
            <person name="Liang C."/>
            <person name="Lipzen A."/>
            <person name="Lutzoni F."/>
            <person name="Magnuson J."/>
            <person name="Mondo S."/>
            <person name="Nolan M."/>
            <person name="Ohm R."/>
            <person name="Pangilinan J."/>
            <person name="Park H.-J."/>
            <person name="Ramirez L."/>
            <person name="Alfaro M."/>
            <person name="Sun H."/>
            <person name="Tritt A."/>
            <person name="Yoshinaga Y."/>
            <person name="Zwiers L.-H."/>
            <person name="Turgeon B."/>
            <person name="Goodwin S."/>
            <person name="Spatafora J."/>
            <person name="Crous P."/>
            <person name="Grigoriev I."/>
        </authorList>
    </citation>
    <scope>NUCLEOTIDE SEQUENCE</scope>
    <source>
        <strain evidence="2">CBS 119925</strain>
    </source>
</reference>
<gene>
    <name evidence="2" type="ORF">M011DRAFT_206072</name>
</gene>
<proteinExistence type="predicted"/>
<evidence type="ECO:0000313" key="3">
    <source>
        <dbReference type="Proteomes" id="UP000799440"/>
    </source>
</evidence>
<dbReference type="EMBL" id="MU006593">
    <property type="protein sequence ID" value="KAF2743853.1"/>
    <property type="molecule type" value="Genomic_DNA"/>
</dbReference>
<sequence length="285" mass="31736">MGSVDCYCALCTGPLRTDIRIGDKKFLAIRRKKLKRAIRNRQSGTEIGSGDESMGSGDDEDGSIEDGYNSHEERSYDPELVSEGDAKWLEETSALGFNLDAKSSNSSVFEIFGKYDDYGSFMLTRGDENAPEQMEADCYWTTNSNRIPVFPFHDVCKTVLADALGDGLLYDEDEENSDAEEVSDAEISGEESGLWAEIKKKAERIDKDSLYYAMTQLNSNESERSPAVNYGGVEGNDQSWESIPGEEYLNPLPQIPARSGKRNGYPDSRLSQQGFFQELSTRLIP</sequence>
<evidence type="ECO:0000256" key="1">
    <source>
        <dbReference type="SAM" id="MobiDB-lite"/>
    </source>
</evidence>